<dbReference type="EMBL" id="JAACJK010000064">
    <property type="protein sequence ID" value="KAF5335193.1"/>
    <property type="molecule type" value="Genomic_DNA"/>
</dbReference>
<organism evidence="1 2">
    <name type="scientific">Ephemerocybe angulata</name>
    <dbReference type="NCBI Taxonomy" id="980116"/>
    <lineage>
        <taxon>Eukaryota</taxon>
        <taxon>Fungi</taxon>
        <taxon>Dikarya</taxon>
        <taxon>Basidiomycota</taxon>
        <taxon>Agaricomycotina</taxon>
        <taxon>Agaricomycetes</taxon>
        <taxon>Agaricomycetidae</taxon>
        <taxon>Agaricales</taxon>
        <taxon>Agaricineae</taxon>
        <taxon>Psathyrellaceae</taxon>
        <taxon>Ephemerocybe</taxon>
    </lineage>
</organism>
<proteinExistence type="predicted"/>
<accession>A0A8H5C571</accession>
<dbReference type="OrthoDB" id="3365698at2759"/>
<dbReference type="AlphaFoldDB" id="A0A8H5C571"/>
<protein>
    <recommendedName>
        <fullName evidence="3">F-box domain-containing protein</fullName>
    </recommendedName>
</protein>
<sequence length="692" mass="77399">MFASLRLTSAAKDEGIATPFPRLLRCNEPPSEVEREAILEHIASVREEGQRLPGVLDPGGGTVKKKAAVDNRRKACAEFIRLHINLLYGPRGLPDEVLETILHHTVQSAPDRHRSISDILRTCHRWREVVLLSPRIWSVLPDITEEDFDFAILLNLNSESALTEAFSLYLQRSGNHPLTFIFCPATPAIEYSFIFFRLLVPNSHRWANVRLFVPCFQLKFAGPQLENRLPLLHSLHLKLYGINHKEGRVLGPVNCFRACPSLRHVFLESATTGQEIPTIDLPWSQLSTFYESTWISGVSYVCMKDVPGTRDIKCHLRTGDRGSRKRILSRFSTFTITVLHLNFGFRSDGVADWFSYELTLPNLTDLAINYNAVPAGSHLSAMSVLAFVRRSGCSLKRLVADGSGKVWDDIAPGTLTHLLLLCDELEELQCGPIPSDTLKYLTTDPANSGSVLAPRLRIIKMEIPGLDDDTGGGQVLNLDCLALNEMARSRVDPGIGYAGVEEWFTKPAIILRVSDKNTYRTVFHLLEGNLPSGSIPLPTSPVEEIIKNWSELLSQVTALSCYKPQKPGIIDRMKPSYRTRGRELLELTKELEGHRIQNSDLLILQKYNIPGLLDQCVIDSAAGRIPCAPSYKIPERLQAVRDKWRPLLMQENAVSRRWVLSTGMHIVYIPADSELREGDGPWTLATGGALAR</sequence>
<evidence type="ECO:0000313" key="1">
    <source>
        <dbReference type="EMBL" id="KAF5335193.1"/>
    </source>
</evidence>
<evidence type="ECO:0008006" key="3">
    <source>
        <dbReference type="Google" id="ProtNLM"/>
    </source>
</evidence>
<evidence type="ECO:0000313" key="2">
    <source>
        <dbReference type="Proteomes" id="UP000541558"/>
    </source>
</evidence>
<reference evidence="1 2" key="1">
    <citation type="journal article" date="2020" name="ISME J.">
        <title>Uncovering the hidden diversity of litter-decomposition mechanisms in mushroom-forming fungi.</title>
        <authorList>
            <person name="Floudas D."/>
            <person name="Bentzer J."/>
            <person name="Ahren D."/>
            <person name="Johansson T."/>
            <person name="Persson P."/>
            <person name="Tunlid A."/>
        </authorList>
    </citation>
    <scope>NUCLEOTIDE SEQUENCE [LARGE SCALE GENOMIC DNA]</scope>
    <source>
        <strain evidence="1 2">CBS 175.51</strain>
    </source>
</reference>
<dbReference type="Proteomes" id="UP000541558">
    <property type="component" value="Unassembled WGS sequence"/>
</dbReference>
<gene>
    <name evidence="1" type="ORF">D9611_010911</name>
</gene>
<keyword evidence="2" id="KW-1185">Reference proteome</keyword>
<name>A0A8H5C571_9AGAR</name>
<comment type="caution">
    <text evidence="1">The sequence shown here is derived from an EMBL/GenBank/DDBJ whole genome shotgun (WGS) entry which is preliminary data.</text>
</comment>